<feature type="transmembrane region" description="Helical" evidence="2">
    <location>
        <begin position="6"/>
        <end position="27"/>
    </location>
</feature>
<feature type="compositionally biased region" description="Pro residues" evidence="1">
    <location>
        <begin position="944"/>
        <end position="955"/>
    </location>
</feature>
<feature type="compositionally biased region" description="Pro residues" evidence="1">
    <location>
        <begin position="384"/>
        <end position="394"/>
    </location>
</feature>
<dbReference type="EMBL" id="FQVN01000001">
    <property type="protein sequence ID" value="SHE46009.1"/>
    <property type="molecule type" value="Genomic_DNA"/>
</dbReference>
<feature type="region of interest" description="Disordered" evidence="1">
    <location>
        <begin position="292"/>
        <end position="969"/>
    </location>
</feature>
<feature type="compositionally biased region" description="Basic and acidic residues" evidence="1">
    <location>
        <begin position="155"/>
        <end position="169"/>
    </location>
</feature>
<feature type="compositionally biased region" description="Basic and acidic residues" evidence="1">
    <location>
        <begin position="617"/>
        <end position="634"/>
    </location>
</feature>
<feature type="compositionally biased region" description="Low complexity" evidence="1">
    <location>
        <begin position="909"/>
        <end position="920"/>
    </location>
</feature>
<dbReference type="RefSeq" id="WP_073479385.1">
    <property type="nucleotide sequence ID" value="NZ_FQVN01000001.1"/>
</dbReference>
<keyword evidence="2" id="KW-0812">Transmembrane</keyword>
<dbReference type="OrthoDB" id="4871889at2"/>
<feature type="compositionally biased region" description="Pro residues" evidence="1">
    <location>
        <begin position="787"/>
        <end position="797"/>
    </location>
</feature>
<evidence type="ECO:0000256" key="1">
    <source>
        <dbReference type="SAM" id="MobiDB-lite"/>
    </source>
</evidence>
<feature type="compositionally biased region" description="Low complexity" evidence="1">
    <location>
        <begin position="249"/>
        <end position="274"/>
    </location>
</feature>
<feature type="compositionally biased region" description="Low complexity" evidence="1">
    <location>
        <begin position="693"/>
        <end position="705"/>
    </location>
</feature>
<dbReference type="STRING" id="2017.SAMN05444320_101149"/>
<reference evidence="3 4" key="1">
    <citation type="submission" date="2016-11" db="EMBL/GenBank/DDBJ databases">
        <authorList>
            <person name="Jaros S."/>
            <person name="Januszkiewicz K."/>
            <person name="Wedrychowicz H."/>
        </authorList>
    </citation>
    <scope>NUCLEOTIDE SEQUENCE [LARGE SCALE GENOMIC DNA]</scope>
    <source>
        <strain evidence="3 4">DSM 44523</strain>
    </source>
</reference>
<feature type="compositionally biased region" description="Pro residues" evidence="1">
    <location>
        <begin position="119"/>
        <end position="131"/>
    </location>
</feature>
<feature type="compositionally biased region" description="Low complexity" evidence="1">
    <location>
        <begin position="718"/>
        <end position="729"/>
    </location>
</feature>
<feature type="compositionally biased region" description="Basic and acidic residues" evidence="1">
    <location>
        <begin position="294"/>
        <end position="306"/>
    </location>
</feature>
<feature type="compositionally biased region" description="Pro residues" evidence="1">
    <location>
        <begin position="730"/>
        <end position="744"/>
    </location>
</feature>
<dbReference type="Proteomes" id="UP000184501">
    <property type="component" value="Unassembled WGS sequence"/>
</dbReference>
<feature type="compositionally biased region" description="Low complexity" evidence="1">
    <location>
        <begin position="170"/>
        <end position="182"/>
    </location>
</feature>
<keyword evidence="4" id="KW-1185">Reference proteome</keyword>
<feature type="compositionally biased region" description="Low complexity" evidence="1">
    <location>
        <begin position="882"/>
        <end position="896"/>
    </location>
</feature>
<feature type="compositionally biased region" description="Low complexity" evidence="1">
    <location>
        <begin position="66"/>
        <end position="84"/>
    </location>
</feature>
<feature type="region of interest" description="Disordered" evidence="1">
    <location>
        <begin position="39"/>
        <end position="274"/>
    </location>
</feature>
<feature type="compositionally biased region" description="Low complexity" evidence="1">
    <location>
        <begin position="836"/>
        <end position="862"/>
    </location>
</feature>
<feature type="compositionally biased region" description="Gly residues" evidence="1">
    <location>
        <begin position="224"/>
        <end position="234"/>
    </location>
</feature>
<sequence length="1019" mass="103907">MTWLFGQVWLWSAVAFLAGALITWLLFARPARRRLAELADQGPAQPALSGSREGYPDQEDRADTGAGPRVAPAPLAAPSPRAEPWGAEAPREPVAEHSAEPAGEPRGRAPEAPAVEPAAAPPRPTTPPQPVAPVAAGVPGSPESAEMTAVIPAHQDGRPAPDLTREDLARPAAASPGQSAPQEHAPPGDVGFPRPGQPVEPAPFAGERPPTPPSTESIAAALGGLEGEGPGGPNGAERAGFAPPRPTPRRVSVPPMAFAPAPEPAPESAAPVEATAGWAVPREAEQPLAAWTGRENHEPLAGRPEDEITAGEPGAGIPDVDQWVTPAPRPAVVDEPATYERAQLDERWQPLTVQGGEPPRGPEPAPVESGPSAPAEPAGGRYPTEPPAGEPQPPVTGEMHAPPEPELVDAEPPTGLEDDEAEPEAERTGPVSAAMIAEQVRRAGGVDSAEFGEPAEPGLAEPGLTEPGLTEHSLTERELIDQEIAEDELAARTAAEEQAAERATRARHALPDSGAGVEPGRGVAPEASVDRDEDDPYQAAATSRAEARAAEAERGAEPGAHLPERPAGTDEPLTPPTSAPWDRVGPASRDREDTVHEHTEMPPLPTHDELIGLAGAESERRTPTGPARADREPTEPPTPPRGQAAGEPWGDQPAPGAAGPTEQGQRDPRPPAGFGSPAPAPIDPAPAVPPTAPVEAASAAPASQPWTPQGERPGNGLAAAFRSSAAPADAPAPPRTEAPSPVPQAPVAQSPVAQSPVTQSPVTQPPVTPPTSVQQPVTPPQAAQPSAPQPPVAPPAPQASAPVEADRPRSLFEPVVDPDTARQGTPPAASAPQRVATGPAPAGSGATYPQPAAPTPAEQIAPQRREAASPQPAAPAQPPSWPGGAPAAPAGAGWTPQPAPGPAAPLPKRQVASAVEAAPAPAAPAAPAPAAPRQVAAAESAPAAPRPPAAPPSPFGPGSALPNPDGSAPAAEFRVKASASSMLFHTADSPYYARTRAEVWFRSPEEAERAGFRAWNQPR</sequence>
<gene>
    <name evidence="3" type="ORF">SAMN05444320_101149</name>
</gene>
<feature type="compositionally biased region" description="Basic and acidic residues" evidence="1">
    <location>
        <begin position="545"/>
        <end position="568"/>
    </location>
</feature>
<feature type="compositionally biased region" description="Basic and acidic residues" evidence="1">
    <location>
        <begin position="54"/>
        <end position="63"/>
    </location>
</feature>
<accession>A0A1M4TNC8</accession>
<feature type="compositionally biased region" description="Pro residues" evidence="1">
    <location>
        <begin position="921"/>
        <end position="930"/>
    </location>
</feature>
<organism evidence="3 4">
    <name type="scientific">Streptoalloteichus hindustanus</name>
    <dbReference type="NCBI Taxonomy" id="2017"/>
    <lineage>
        <taxon>Bacteria</taxon>
        <taxon>Bacillati</taxon>
        <taxon>Actinomycetota</taxon>
        <taxon>Actinomycetes</taxon>
        <taxon>Pseudonocardiales</taxon>
        <taxon>Pseudonocardiaceae</taxon>
        <taxon>Streptoalloteichus</taxon>
    </lineage>
</organism>
<protein>
    <submittedName>
        <fullName evidence="3">Uncharacterized protein</fullName>
    </submittedName>
</protein>
<name>A0A1M4TNC8_STRHI</name>
<keyword evidence="2" id="KW-0472">Membrane</keyword>
<evidence type="ECO:0000313" key="3">
    <source>
        <dbReference type="EMBL" id="SHE46009.1"/>
    </source>
</evidence>
<feature type="compositionally biased region" description="Low complexity" evidence="1">
    <location>
        <begin position="770"/>
        <end position="786"/>
    </location>
</feature>
<feature type="compositionally biased region" description="Low complexity" evidence="1">
    <location>
        <begin position="931"/>
        <end position="943"/>
    </location>
</feature>
<feature type="compositionally biased region" description="Pro residues" evidence="1">
    <location>
        <begin position="678"/>
        <end position="692"/>
    </location>
</feature>
<dbReference type="AlphaFoldDB" id="A0A1M4TNC8"/>
<proteinExistence type="predicted"/>
<evidence type="ECO:0000313" key="4">
    <source>
        <dbReference type="Proteomes" id="UP000184501"/>
    </source>
</evidence>
<evidence type="ECO:0000256" key="2">
    <source>
        <dbReference type="SAM" id="Phobius"/>
    </source>
</evidence>
<feature type="compositionally biased region" description="Basic and acidic residues" evidence="1">
    <location>
        <begin position="588"/>
        <end position="610"/>
    </location>
</feature>
<feature type="compositionally biased region" description="Low complexity" evidence="1">
    <location>
        <begin position="745"/>
        <end position="762"/>
    </location>
</feature>
<keyword evidence="2" id="KW-1133">Transmembrane helix</keyword>
<feature type="compositionally biased region" description="Basic and acidic residues" evidence="1">
    <location>
        <begin position="89"/>
        <end position="109"/>
    </location>
</feature>
<feature type="compositionally biased region" description="Pro residues" evidence="1">
    <location>
        <begin position="872"/>
        <end position="881"/>
    </location>
</feature>